<dbReference type="AlphaFoldDB" id="A0A518I236"/>
<gene>
    <name evidence="1" type="ORF">Enr13x_70780</name>
</gene>
<name>A0A518I236_9BACT</name>
<dbReference type="KEGG" id="snep:Enr13x_70780"/>
<organism evidence="1 2">
    <name type="scientific">Stieleria neptunia</name>
    <dbReference type="NCBI Taxonomy" id="2527979"/>
    <lineage>
        <taxon>Bacteria</taxon>
        <taxon>Pseudomonadati</taxon>
        <taxon>Planctomycetota</taxon>
        <taxon>Planctomycetia</taxon>
        <taxon>Pirellulales</taxon>
        <taxon>Pirellulaceae</taxon>
        <taxon>Stieleria</taxon>
    </lineage>
</organism>
<reference evidence="1 2" key="1">
    <citation type="submission" date="2019-03" db="EMBL/GenBank/DDBJ databases">
        <title>Deep-cultivation of Planctomycetes and their phenomic and genomic characterization uncovers novel biology.</title>
        <authorList>
            <person name="Wiegand S."/>
            <person name="Jogler M."/>
            <person name="Boedeker C."/>
            <person name="Pinto D."/>
            <person name="Vollmers J."/>
            <person name="Rivas-Marin E."/>
            <person name="Kohn T."/>
            <person name="Peeters S.H."/>
            <person name="Heuer A."/>
            <person name="Rast P."/>
            <person name="Oberbeckmann S."/>
            <person name="Bunk B."/>
            <person name="Jeske O."/>
            <person name="Meyerdierks A."/>
            <person name="Storesund J.E."/>
            <person name="Kallscheuer N."/>
            <person name="Luecker S."/>
            <person name="Lage O.M."/>
            <person name="Pohl T."/>
            <person name="Merkel B.J."/>
            <person name="Hornburger P."/>
            <person name="Mueller R.-W."/>
            <person name="Bruemmer F."/>
            <person name="Labrenz M."/>
            <person name="Spormann A.M."/>
            <person name="Op den Camp H."/>
            <person name="Overmann J."/>
            <person name="Amann R."/>
            <person name="Jetten M.S.M."/>
            <person name="Mascher T."/>
            <person name="Medema M.H."/>
            <person name="Devos D.P."/>
            <person name="Kaster A.-K."/>
            <person name="Ovreas L."/>
            <person name="Rohde M."/>
            <person name="Galperin M.Y."/>
            <person name="Jogler C."/>
        </authorList>
    </citation>
    <scope>NUCLEOTIDE SEQUENCE [LARGE SCALE GENOMIC DNA]</scope>
    <source>
        <strain evidence="1 2">Enr13</strain>
    </source>
</reference>
<evidence type="ECO:0000313" key="1">
    <source>
        <dbReference type="EMBL" id="QDV47169.1"/>
    </source>
</evidence>
<evidence type="ECO:0000313" key="2">
    <source>
        <dbReference type="Proteomes" id="UP000319004"/>
    </source>
</evidence>
<dbReference type="EMBL" id="CP037423">
    <property type="protein sequence ID" value="QDV47169.1"/>
    <property type="molecule type" value="Genomic_DNA"/>
</dbReference>
<sequence length="166" mass="18421">MRKLIRRWLTPVPSVAGTHRLIDSTTLNDDVLGQCTRRSADDATFETSIRLDSAGPVPVTFFADEPLDDTLTYVRAIVSALPANDARYRRYAAADVRHLHIALRNGVPPTPVTEFASRMRLSHIVVYYPTPEEGATLWYTCDNLIPNALVCVTLDHERRFAGGGIG</sequence>
<proteinExistence type="predicted"/>
<keyword evidence="2" id="KW-1185">Reference proteome</keyword>
<dbReference type="Proteomes" id="UP000319004">
    <property type="component" value="Chromosome"/>
</dbReference>
<protein>
    <submittedName>
        <fullName evidence="1">Uncharacterized protein</fullName>
    </submittedName>
</protein>
<accession>A0A518I236</accession>